<gene>
    <name evidence="2" type="ORF">C8F04DRAFT_1187289</name>
</gene>
<organism evidence="2 3">
    <name type="scientific">Mycena alexandri</name>
    <dbReference type="NCBI Taxonomy" id="1745969"/>
    <lineage>
        <taxon>Eukaryota</taxon>
        <taxon>Fungi</taxon>
        <taxon>Dikarya</taxon>
        <taxon>Basidiomycota</taxon>
        <taxon>Agaricomycotina</taxon>
        <taxon>Agaricomycetes</taxon>
        <taxon>Agaricomycetidae</taxon>
        <taxon>Agaricales</taxon>
        <taxon>Marasmiineae</taxon>
        <taxon>Mycenaceae</taxon>
        <taxon>Mycena</taxon>
    </lineage>
</organism>
<evidence type="ECO:0000256" key="1">
    <source>
        <dbReference type="SAM" id="MobiDB-lite"/>
    </source>
</evidence>
<reference evidence="2" key="1">
    <citation type="submission" date="2023-03" db="EMBL/GenBank/DDBJ databases">
        <title>Massive genome expansion in bonnet fungi (Mycena s.s.) driven by repeated elements and novel gene families across ecological guilds.</title>
        <authorList>
            <consortium name="Lawrence Berkeley National Laboratory"/>
            <person name="Harder C.B."/>
            <person name="Miyauchi S."/>
            <person name="Viragh M."/>
            <person name="Kuo A."/>
            <person name="Thoen E."/>
            <person name="Andreopoulos B."/>
            <person name="Lu D."/>
            <person name="Skrede I."/>
            <person name="Drula E."/>
            <person name="Henrissat B."/>
            <person name="Morin E."/>
            <person name="Kohler A."/>
            <person name="Barry K."/>
            <person name="LaButti K."/>
            <person name="Morin E."/>
            <person name="Salamov A."/>
            <person name="Lipzen A."/>
            <person name="Mereny Z."/>
            <person name="Hegedus B."/>
            <person name="Baldrian P."/>
            <person name="Stursova M."/>
            <person name="Weitz H."/>
            <person name="Taylor A."/>
            <person name="Grigoriev I.V."/>
            <person name="Nagy L.G."/>
            <person name="Martin F."/>
            <person name="Kauserud H."/>
        </authorList>
    </citation>
    <scope>NUCLEOTIDE SEQUENCE</scope>
    <source>
        <strain evidence="2">CBHHK200</strain>
    </source>
</reference>
<dbReference type="Proteomes" id="UP001218188">
    <property type="component" value="Unassembled WGS sequence"/>
</dbReference>
<protein>
    <submittedName>
        <fullName evidence="2">Uncharacterized protein</fullName>
    </submittedName>
</protein>
<proteinExistence type="predicted"/>
<comment type="caution">
    <text evidence="2">The sequence shown here is derived from an EMBL/GenBank/DDBJ whole genome shotgun (WGS) entry which is preliminary data.</text>
</comment>
<sequence length="420" mass="47292">MQRRSRYPHFARSNPALFFRPATRSKQSQPPPTSIHSLTPEEHLTCRREVNEANYEGTILTWSPTTNSVTPSVWHAPFRTTQNGQMTQFAASAYNNMPPSKLNAPHCPHAINGFNLAEETLMSAHFHKTRGWFFQARQHDCKFIVNIPPLGSRNIVHPDDLSEIPEDLNAGHFADSEDENESFEVMAMLDPKTAEKVSQIKKLVGHGSNFDNIPVNLYRHTPPRHRRSLPPPPRLPGPFLGPPMELSGHLCLGQRLTHGCVLIRSSETVSWTARVQAYMEDHPAWRSTTITECIPMLLPFHPLAPGAVMPPMRWMTRLGGQMLNQLNSTMGLPKVTLLRILLQSLECKGCGCCYSAEGYDHRRLNSQTDLPLIEEQQPELAGRDGRRHRLYGWDGARKQGAVPSRHGRVRIPFTGGNGRP</sequence>
<accession>A0AAD6SP92</accession>
<keyword evidence="3" id="KW-1185">Reference proteome</keyword>
<feature type="region of interest" description="Disordered" evidence="1">
    <location>
        <begin position="1"/>
        <end position="40"/>
    </location>
</feature>
<dbReference type="EMBL" id="JARJCM010000096">
    <property type="protein sequence ID" value="KAJ7029935.1"/>
    <property type="molecule type" value="Genomic_DNA"/>
</dbReference>
<evidence type="ECO:0000313" key="3">
    <source>
        <dbReference type="Proteomes" id="UP001218188"/>
    </source>
</evidence>
<evidence type="ECO:0000313" key="2">
    <source>
        <dbReference type="EMBL" id="KAJ7029935.1"/>
    </source>
</evidence>
<name>A0AAD6SP92_9AGAR</name>
<dbReference type="AlphaFoldDB" id="A0AAD6SP92"/>